<sequence>MRRFIVLALTVGLLTGCGEPKVDGTSEESFKGSLSKMAENLPSDQREKLQSDLMFLAFQDVDIGKVLKGETNADDVSAAVYASLNGMTAKEISAKADAVRAERAERERKQAIAEIEELSNRKAQAAVVKSNLEKFEIQKSRFFKERQEYSYRDKPVIEMTVSNGTGQAVARAYFKGTIATPGRSVPWLVKEFNYEISGGLEPGEKQSWRLAPNQFSEWGNVEPPKDAVFTVEVERLDGADGKPLFGGATFNDRDESRLSSLREKYPN</sequence>
<feature type="region of interest" description="Disordered" evidence="2">
    <location>
        <begin position="240"/>
        <end position="267"/>
    </location>
</feature>
<dbReference type="AlphaFoldDB" id="A0A6S5TY19"/>
<proteinExistence type="predicted"/>
<dbReference type="Proteomes" id="UP000515680">
    <property type="component" value="Chromosome"/>
</dbReference>
<name>A0A6S5TY19_PSEPU</name>
<reference evidence="3 4" key="1">
    <citation type="submission" date="2019-12" db="EMBL/GenBank/DDBJ databases">
        <title>complete genome sequences of Pseudomonas putida str. WP8-W18-CRE-01 isolated from wastewater treatment plant effluent.</title>
        <authorList>
            <person name="Sekizuka T."/>
            <person name="Itokawa K."/>
            <person name="Yatsu K."/>
            <person name="Inamine Y."/>
            <person name="Kuroda M."/>
        </authorList>
    </citation>
    <scope>NUCLEOTIDE SEQUENCE [LARGE SCALE GENOMIC DNA]</scope>
    <source>
        <strain evidence="3 4">WP8-W18-CRE-01</strain>
    </source>
</reference>
<dbReference type="RefSeq" id="WP_182816051.1">
    <property type="nucleotide sequence ID" value="NZ_AP022227.1"/>
</dbReference>
<feature type="compositionally biased region" description="Basic and acidic residues" evidence="2">
    <location>
        <begin position="251"/>
        <end position="267"/>
    </location>
</feature>
<gene>
    <name evidence="3" type="ORF">WP8W18C01_37430</name>
</gene>
<evidence type="ECO:0000313" key="4">
    <source>
        <dbReference type="Proteomes" id="UP000515680"/>
    </source>
</evidence>
<organism evidence="3 4">
    <name type="scientific">Pseudomonas putida</name>
    <name type="common">Arthrobacter siderocapsulatus</name>
    <dbReference type="NCBI Taxonomy" id="303"/>
    <lineage>
        <taxon>Bacteria</taxon>
        <taxon>Pseudomonadati</taxon>
        <taxon>Pseudomonadota</taxon>
        <taxon>Gammaproteobacteria</taxon>
        <taxon>Pseudomonadales</taxon>
        <taxon>Pseudomonadaceae</taxon>
        <taxon>Pseudomonas</taxon>
    </lineage>
</organism>
<accession>A0A6S5TY19</accession>
<protein>
    <recommendedName>
        <fullName evidence="5">Lipoprotein</fullName>
    </recommendedName>
</protein>
<dbReference type="EMBL" id="AP022227">
    <property type="protein sequence ID" value="BBT41402.1"/>
    <property type="molecule type" value="Genomic_DNA"/>
</dbReference>
<evidence type="ECO:0000256" key="1">
    <source>
        <dbReference type="SAM" id="Coils"/>
    </source>
</evidence>
<keyword evidence="1" id="KW-0175">Coiled coil</keyword>
<dbReference type="PROSITE" id="PS51257">
    <property type="entry name" value="PROKAR_LIPOPROTEIN"/>
    <property type="match status" value="1"/>
</dbReference>
<evidence type="ECO:0008006" key="5">
    <source>
        <dbReference type="Google" id="ProtNLM"/>
    </source>
</evidence>
<evidence type="ECO:0000313" key="3">
    <source>
        <dbReference type="EMBL" id="BBT41402.1"/>
    </source>
</evidence>
<dbReference type="InterPro" id="IPR046516">
    <property type="entry name" value="DUF6694"/>
</dbReference>
<feature type="coiled-coil region" evidence="1">
    <location>
        <begin position="89"/>
        <end position="128"/>
    </location>
</feature>
<evidence type="ECO:0000256" key="2">
    <source>
        <dbReference type="SAM" id="MobiDB-lite"/>
    </source>
</evidence>
<dbReference type="Pfam" id="PF20404">
    <property type="entry name" value="DUF6694"/>
    <property type="match status" value="1"/>
</dbReference>